<dbReference type="InterPro" id="IPR002303">
    <property type="entry name" value="Valyl-tRNA_ligase"/>
</dbReference>
<dbReference type="PRINTS" id="PR00986">
    <property type="entry name" value="TRNASYNTHVAL"/>
</dbReference>
<evidence type="ECO:0000256" key="5">
    <source>
        <dbReference type="ARBA" id="ARBA00022840"/>
    </source>
</evidence>
<feature type="domain" description="Methionyl/Valyl/Leucyl/Isoleucyl-tRNA synthetase anticodon-binding" evidence="12">
    <location>
        <begin position="642"/>
        <end position="727"/>
    </location>
</feature>
<dbReference type="InterPro" id="IPR009008">
    <property type="entry name" value="Val/Leu/Ile-tRNA-synth_edit"/>
</dbReference>
<keyword evidence="7 10" id="KW-0030">Aminoacyl-tRNA synthetase</keyword>
<keyword evidence="2" id="KW-0963">Cytoplasm</keyword>
<dbReference type="PANTHER" id="PTHR11946">
    <property type="entry name" value="VALYL-TRNA SYNTHETASES"/>
    <property type="match status" value="1"/>
</dbReference>
<gene>
    <name evidence="13" type="ORF">A2730_03050</name>
</gene>
<evidence type="ECO:0000256" key="1">
    <source>
        <dbReference type="ARBA" id="ARBA00013169"/>
    </source>
</evidence>
<evidence type="ECO:0000313" key="14">
    <source>
        <dbReference type="Proteomes" id="UP000176855"/>
    </source>
</evidence>
<evidence type="ECO:0000313" key="13">
    <source>
        <dbReference type="EMBL" id="OGZ64048.1"/>
    </source>
</evidence>
<dbReference type="GO" id="GO:0006438">
    <property type="term" value="P:valyl-tRNA aminoacylation"/>
    <property type="evidence" value="ECO:0007669"/>
    <property type="project" value="InterPro"/>
</dbReference>
<comment type="similarity">
    <text evidence="10">Belongs to the class-I aminoacyl-tRNA synthetase family.</text>
</comment>
<keyword evidence="5 10" id="KW-0067">ATP-binding</keyword>
<name>A0A1G2HQA7_9BACT</name>
<reference evidence="13 14" key="1">
    <citation type="journal article" date="2016" name="Nat. Commun.">
        <title>Thousands of microbial genomes shed light on interconnected biogeochemical processes in an aquifer system.</title>
        <authorList>
            <person name="Anantharaman K."/>
            <person name="Brown C.T."/>
            <person name="Hug L.A."/>
            <person name="Sharon I."/>
            <person name="Castelle C.J."/>
            <person name="Probst A.J."/>
            <person name="Thomas B.C."/>
            <person name="Singh A."/>
            <person name="Wilkins M.J."/>
            <person name="Karaoz U."/>
            <person name="Brodie E.L."/>
            <person name="Williams K.H."/>
            <person name="Hubbard S.S."/>
            <person name="Banfield J.F."/>
        </authorList>
    </citation>
    <scope>NUCLEOTIDE SEQUENCE [LARGE SCALE GENOMIC DNA]</scope>
</reference>
<dbReference type="GO" id="GO:0002161">
    <property type="term" value="F:aminoacyl-tRNA deacylase activity"/>
    <property type="evidence" value="ECO:0007669"/>
    <property type="project" value="InterPro"/>
</dbReference>
<evidence type="ECO:0000256" key="10">
    <source>
        <dbReference type="RuleBase" id="RU363035"/>
    </source>
</evidence>
<evidence type="ECO:0000256" key="7">
    <source>
        <dbReference type="ARBA" id="ARBA00023146"/>
    </source>
</evidence>
<dbReference type="InterPro" id="IPR013155">
    <property type="entry name" value="M/V/L/I-tRNA-synth_anticd-bd"/>
</dbReference>
<dbReference type="GO" id="GO:0004832">
    <property type="term" value="F:valine-tRNA ligase activity"/>
    <property type="evidence" value="ECO:0007669"/>
    <property type="project" value="UniProtKB-EC"/>
</dbReference>
<dbReference type="EMBL" id="MHOO01000009">
    <property type="protein sequence ID" value="OGZ64048.1"/>
    <property type="molecule type" value="Genomic_DNA"/>
</dbReference>
<keyword evidence="4 10" id="KW-0547">Nucleotide-binding</keyword>
<dbReference type="Gene3D" id="1.10.730.10">
    <property type="entry name" value="Isoleucyl-tRNA Synthetase, Domain 1"/>
    <property type="match status" value="1"/>
</dbReference>
<accession>A0A1G2HQA7</accession>
<dbReference type="GO" id="GO:0005829">
    <property type="term" value="C:cytosol"/>
    <property type="evidence" value="ECO:0007669"/>
    <property type="project" value="TreeGrafter"/>
</dbReference>
<dbReference type="STRING" id="1802202.A2730_03050"/>
<dbReference type="Gene3D" id="3.40.50.620">
    <property type="entry name" value="HUPs"/>
    <property type="match status" value="2"/>
</dbReference>
<dbReference type="InterPro" id="IPR001412">
    <property type="entry name" value="aa-tRNA-synth_I_CS"/>
</dbReference>
<evidence type="ECO:0000256" key="8">
    <source>
        <dbReference type="ARBA" id="ARBA00029936"/>
    </source>
</evidence>
<comment type="caution">
    <text evidence="13">The sequence shown here is derived from an EMBL/GenBank/DDBJ whole genome shotgun (WGS) entry which is preliminary data.</text>
</comment>
<dbReference type="InterPro" id="IPR009080">
    <property type="entry name" value="tRNAsynth_Ia_anticodon-bd"/>
</dbReference>
<dbReference type="Pfam" id="PF00133">
    <property type="entry name" value="tRNA-synt_1"/>
    <property type="match status" value="1"/>
</dbReference>
<dbReference type="SUPFAM" id="SSF52374">
    <property type="entry name" value="Nucleotidylyl transferase"/>
    <property type="match status" value="1"/>
</dbReference>
<comment type="catalytic activity">
    <reaction evidence="9">
        <text>tRNA(Val) + L-valine + ATP = L-valyl-tRNA(Val) + AMP + diphosphate</text>
        <dbReference type="Rhea" id="RHEA:10704"/>
        <dbReference type="Rhea" id="RHEA-COMP:9672"/>
        <dbReference type="Rhea" id="RHEA-COMP:9708"/>
        <dbReference type="ChEBI" id="CHEBI:30616"/>
        <dbReference type="ChEBI" id="CHEBI:33019"/>
        <dbReference type="ChEBI" id="CHEBI:57762"/>
        <dbReference type="ChEBI" id="CHEBI:78442"/>
        <dbReference type="ChEBI" id="CHEBI:78537"/>
        <dbReference type="ChEBI" id="CHEBI:456215"/>
        <dbReference type="EC" id="6.1.1.9"/>
    </reaction>
</comment>
<organism evidence="13 14">
    <name type="scientific">Candidatus Staskawiczbacteria bacterium RIFCSPHIGHO2_01_FULL_39_25</name>
    <dbReference type="NCBI Taxonomy" id="1802202"/>
    <lineage>
        <taxon>Bacteria</taxon>
        <taxon>Candidatus Staskawicziibacteriota</taxon>
    </lineage>
</organism>
<evidence type="ECO:0000259" key="11">
    <source>
        <dbReference type="Pfam" id="PF00133"/>
    </source>
</evidence>
<evidence type="ECO:0000256" key="4">
    <source>
        <dbReference type="ARBA" id="ARBA00022741"/>
    </source>
</evidence>
<evidence type="ECO:0000256" key="9">
    <source>
        <dbReference type="ARBA" id="ARBA00047552"/>
    </source>
</evidence>
<dbReference type="Pfam" id="PF08264">
    <property type="entry name" value="Anticodon_1"/>
    <property type="match status" value="1"/>
</dbReference>
<dbReference type="SUPFAM" id="SSF50677">
    <property type="entry name" value="ValRS/IleRS/LeuRS editing domain"/>
    <property type="match status" value="1"/>
</dbReference>
<evidence type="ECO:0000256" key="3">
    <source>
        <dbReference type="ARBA" id="ARBA00022598"/>
    </source>
</evidence>
<evidence type="ECO:0000259" key="12">
    <source>
        <dbReference type="Pfam" id="PF08264"/>
    </source>
</evidence>
<feature type="domain" description="Aminoacyl-tRNA synthetase class Ia" evidence="11">
    <location>
        <begin position="17"/>
        <end position="590"/>
    </location>
</feature>
<dbReference type="PROSITE" id="PS00178">
    <property type="entry name" value="AA_TRNA_LIGASE_I"/>
    <property type="match status" value="1"/>
</dbReference>
<proteinExistence type="inferred from homology"/>
<dbReference type="InterPro" id="IPR002300">
    <property type="entry name" value="aa-tRNA-synth_Ia"/>
</dbReference>
<dbReference type="EC" id="6.1.1.9" evidence="1"/>
<sequence length="738" mass="85881">MEEIFNHKEIEKKIKLMWEKSNIFSPKIEKTKKPFSIFLVPPNASGPMHIGNALMVAMQDILARYHRSNGEPTLWIPSTDHGGYETQVSFERELEKNGKDKADYTNKELFLKIKKFVEDNNDIIKNQLTTLGASVDWSRFRFTMDNQSLLSVDQTFKKMIRNNLLYRRQYMVNYCPSCATFLAEIELKEAEKKTPLYYIKFDRKDGTGHVTLKITRPEFLFSVSHVLVHPNDQKHSQYIGKTLINPVTGQSVEVIVSKRKWNPEKAEEFLSPFCPSFKSYDYQYTLRNSLPSRNLLDWQGNMIERYPGLKPSEARIQEISLLEKNGSIESINESYTEPVLLCKKGHTTENLIVFTWFLSIDDPKNPLRKPAMQAVEKEDFIVFPHWKKKGLIEWMGKMSDWPIARQNVWGIRIPIFYDVSEPKHFMVWFVDKRGKRQYGNLKDFLEQGITLDEIHEGLERIYAGEKAMWALEQEPGKPYLPETDTFDTWFSSGQWATIVFGEQNSADFSYFYPSDSIVIGHDLLRLSVSRKILLSFYATKKLPFRFVYLHPLLKGQDGQKMSKSIGNTVSLEHYLEKFGADATRMALVSYIASQEDFYFSEQTLETFQDFSRRLWKLGNVVGSMSKYKLNEDANLILSPEDERLLLEMEKLAKTIGSYIKKYMFSSAQEKVCSFLAELEKYMESMQSEGDIETSITLLYKMYEKYLIILHPFMPFMTEELYGNLYKKSPLAALCAGPN</sequence>
<keyword evidence="3 10" id="KW-0436">Ligase</keyword>
<dbReference type="AlphaFoldDB" id="A0A1G2HQA7"/>
<dbReference type="PANTHER" id="PTHR11946:SF93">
    <property type="entry name" value="VALINE--TRNA LIGASE, CHLOROPLASTIC_MITOCHONDRIAL 2"/>
    <property type="match status" value="1"/>
</dbReference>
<dbReference type="Gene3D" id="3.90.740.10">
    <property type="entry name" value="Valyl/Leucyl/Isoleucyl-tRNA synthetase, editing domain"/>
    <property type="match status" value="1"/>
</dbReference>
<dbReference type="SUPFAM" id="SSF47323">
    <property type="entry name" value="Anticodon-binding domain of a subclass of class I aminoacyl-tRNA synthetases"/>
    <property type="match status" value="1"/>
</dbReference>
<dbReference type="Proteomes" id="UP000176855">
    <property type="component" value="Unassembled WGS sequence"/>
</dbReference>
<dbReference type="GO" id="GO:0005524">
    <property type="term" value="F:ATP binding"/>
    <property type="evidence" value="ECO:0007669"/>
    <property type="project" value="UniProtKB-KW"/>
</dbReference>
<evidence type="ECO:0000256" key="2">
    <source>
        <dbReference type="ARBA" id="ARBA00022490"/>
    </source>
</evidence>
<keyword evidence="6 10" id="KW-0648">Protein biosynthesis</keyword>
<evidence type="ECO:0000256" key="6">
    <source>
        <dbReference type="ARBA" id="ARBA00022917"/>
    </source>
</evidence>
<protein>
    <recommendedName>
        <fullName evidence="1">valine--tRNA ligase</fullName>
        <ecNumber evidence="1">6.1.1.9</ecNumber>
    </recommendedName>
    <alternativeName>
        <fullName evidence="8">Valyl-tRNA synthetase</fullName>
    </alternativeName>
</protein>
<dbReference type="InterPro" id="IPR014729">
    <property type="entry name" value="Rossmann-like_a/b/a_fold"/>
</dbReference>